<dbReference type="SMART" id="SM00358">
    <property type="entry name" value="DSRM"/>
    <property type="match status" value="2"/>
</dbReference>
<dbReference type="InterPro" id="IPR014720">
    <property type="entry name" value="dsRBD_dom"/>
</dbReference>
<evidence type="ECO:0000313" key="4">
    <source>
        <dbReference type="Proteomes" id="UP001328107"/>
    </source>
</evidence>
<dbReference type="EMBL" id="BTRK01000002">
    <property type="protein sequence ID" value="GMR34699.1"/>
    <property type="molecule type" value="Genomic_DNA"/>
</dbReference>
<name>A0AAN5CAC3_9BILA</name>
<dbReference type="AlphaFoldDB" id="A0AAN5CAC3"/>
<feature type="compositionally biased region" description="Polar residues" evidence="1">
    <location>
        <begin position="228"/>
        <end position="248"/>
    </location>
</feature>
<keyword evidence="4" id="KW-1185">Reference proteome</keyword>
<dbReference type="Proteomes" id="UP001328107">
    <property type="component" value="Unassembled WGS sequence"/>
</dbReference>
<organism evidence="3 4">
    <name type="scientific">Pristionchus mayeri</name>
    <dbReference type="NCBI Taxonomy" id="1317129"/>
    <lineage>
        <taxon>Eukaryota</taxon>
        <taxon>Metazoa</taxon>
        <taxon>Ecdysozoa</taxon>
        <taxon>Nematoda</taxon>
        <taxon>Chromadorea</taxon>
        <taxon>Rhabditida</taxon>
        <taxon>Rhabditina</taxon>
        <taxon>Diplogasteromorpha</taxon>
        <taxon>Diplogasteroidea</taxon>
        <taxon>Neodiplogasteridae</taxon>
        <taxon>Pristionchus</taxon>
    </lineage>
</organism>
<feature type="compositionally biased region" description="Low complexity" evidence="1">
    <location>
        <begin position="13"/>
        <end position="26"/>
    </location>
</feature>
<feature type="domain" description="DRBM" evidence="2">
    <location>
        <begin position="159"/>
        <end position="215"/>
    </location>
</feature>
<gene>
    <name evidence="3" type="ORF">PMAYCL1PPCAC_04894</name>
</gene>
<feature type="domain" description="DRBM" evidence="2">
    <location>
        <begin position="61"/>
        <end position="117"/>
    </location>
</feature>
<feature type="region of interest" description="Disordered" evidence="1">
    <location>
        <begin position="228"/>
        <end position="252"/>
    </location>
</feature>
<feature type="non-terminal residue" evidence="3">
    <location>
        <position position="285"/>
    </location>
</feature>
<protein>
    <recommendedName>
        <fullName evidence="2">DRBM domain-containing protein</fullName>
    </recommendedName>
</protein>
<dbReference type="Pfam" id="PF00035">
    <property type="entry name" value="dsrm"/>
    <property type="match status" value="1"/>
</dbReference>
<feature type="non-terminal residue" evidence="3">
    <location>
        <position position="1"/>
    </location>
</feature>
<accession>A0AAN5CAC3</accession>
<feature type="region of interest" description="Disordered" evidence="1">
    <location>
        <begin position="13"/>
        <end position="44"/>
    </location>
</feature>
<proteinExistence type="predicted"/>
<evidence type="ECO:0000256" key="1">
    <source>
        <dbReference type="SAM" id="MobiDB-lite"/>
    </source>
</evidence>
<dbReference type="Gene3D" id="3.30.160.20">
    <property type="match status" value="2"/>
</dbReference>
<reference evidence="4" key="1">
    <citation type="submission" date="2022-10" db="EMBL/GenBank/DDBJ databases">
        <title>Genome assembly of Pristionchus species.</title>
        <authorList>
            <person name="Yoshida K."/>
            <person name="Sommer R.J."/>
        </authorList>
    </citation>
    <scope>NUCLEOTIDE SEQUENCE [LARGE SCALE GENOMIC DNA]</scope>
    <source>
        <strain evidence="4">RS5460</strain>
    </source>
</reference>
<dbReference type="CDD" id="cd00048">
    <property type="entry name" value="DSRM_SF"/>
    <property type="match status" value="2"/>
</dbReference>
<evidence type="ECO:0000259" key="2">
    <source>
        <dbReference type="SMART" id="SM00358"/>
    </source>
</evidence>
<dbReference type="SUPFAM" id="SSF54768">
    <property type="entry name" value="dsRNA-binding domain-like"/>
    <property type="match status" value="2"/>
</dbReference>
<comment type="caution">
    <text evidence="3">The sequence shown here is derived from an EMBL/GenBank/DDBJ whole genome shotgun (WGS) entry which is preliminary data.</text>
</comment>
<evidence type="ECO:0000313" key="3">
    <source>
        <dbReference type="EMBL" id="GMR34699.1"/>
    </source>
</evidence>
<sequence length="285" mass="31002">SFLSAFFSHLHSSHMQPSQPVMQSSSDIQNQAPTGTAPAKGMVKKRRAVAKKQRVIEGKPPAQIINELYKGTTDTYDNDGKMVKCTLTVNDQVFQAVAAGKKNAKNEACMMALKSLCPDVHAEIENLNTTTGQPGTAPSKGTVKTPMTKKRRVVEGKPPAQIINEIYPGITDTYDNDGMMFKCTLTVTGQVFQAVASGKKNAKNEACMVALKSLCPDVHAEIESLNALESNTNEMDTDGQPQSDGQTTMKKRKVETKDRYCPVIALKGLLSKVCLEGNKKYKLDS</sequence>